<evidence type="ECO:0000313" key="2">
    <source>
        <dbReference type="EMBL" id="KIC93279.1"/>
    </source>
</evidence>
<reference evidence="2 3" key="1">
    <citation type="submission" date="2014-11" db="EMBL/GenBank/DDBJ databases">
        <title>Genome sequence of Flavihumibacter solisilvae 3-3.</title>
        <authorList>
            <person name="Zhou G."/>
            <person name="Li M."/>
            <person name="Wang G."/>
        </authorList>
    </citation>
    <scope>NUCLEOTIDE SEQUENCE [LARGE SCALE GENOMIC DNA]</scope>
    <source>
        <strain evidence="2 3">3-3</strain>
    </source>
</reference>
<feature type="compositionally biased region" description="Basic and acidic residues" evidence="1">
    <location>
        <begin position="207"/>
        <end position="220"/>
    </location>
</feature>
<accession>A0A0C1IS54</accession>
<dbReference type="RefSeq" id="WP_039142575.1">
    <property type="nucleotide sequence ID" value="NZ_JSVC01000021.1"/>
</dbReference>
<feature type="compositionally biased region" description="Acidic residues" evidence="1">
    <location>
        <begin position="35"/>
        <end position="50"/>
    </location>
</feature>
<gene>
    <name evidence="2" type="ORF">OI18_18695</name>
</gene>
<dbReference type="AlphaFoldDB" id="A0A0C1IS54"/>
<protein>
    <submittedName>
        <fullName evidence="2">Uncharacterized protein</fullName>
    </submittedName>
</protein>
<name>A0A0C1IS54_9BACT</name>
<comment type="caution">
    <text evidence="2">The sequence shown here is derived from an EMBL/GenBank/DDBJ whole genome shotgun (WGS) entry which is preliminary data.</text>
</comment>
<keyword evidence="3" id="KW-1185">Reference proteome</keyword>
<dbReference type="Proteomes" id="UP000031408">
    <property type="component" value="Unassembled WGS sequence"/>
</dbReference>
<sequence length="220" mass="23597">MSQVLPYEQLIAAKLEQLPPLPALADDIWLRIEKELDEDPPTGEDGEDNDPSGPVPAGGSGQGWSGWSFLIFLGAASLLLFRETGNIRLNDFRLNEPTQTYRMIGPSVAPKPVLQQPDHKDSAISLPPVEPAERLPANSKVITGVDSLDVKPAVGNQSGIKVPDEPVTRQDSNNLLVPLSVSGAREKKPDSVSGGRKKPSGIPISQDEYRVVPKKDSGGP</sequence>
<feature type="region of interest" description="Disordered" evidence="1">
    <location>
        <begin position="155"/>
        <end position="220"/>
    </location>
</feature>
<feature type="region of interest" description="Disordered" evidence="1">
    <location>
        <begin position="33"/>
        <end position="60"/>
    </location>
</feature>
<dbReference type="STRING" id="1349421.OI18_18695"/>
<dbReference type="EMBL" id="JSVC01000021">
    <property type="protein sequence ID" value="KIC93279.1"/>
    <property type="molecule type" value="Genomic_DNA"/>
</dbReference>
<proteinExistence type="predicted"/>
<organism evidence="2 3">
    <name type="scientific">Flavihumibacter solisilvae</name>
    <dbReference type="NCBI Taxonomy" id="1349421"/>
    <lineage>
        <taxon>Bacteria</taxon>
        <taxon>Pseudomonadati</taxon>
        <taxon>Bacteroidota</taxon>
        <taxon>Chitinophagia</taxon>
        <taxon>Chitinophagales</taxon>
        <taxon>Chitinophagaceae</taxon>
        <taxon>Flavihumibacter</taxon>
    </lineage>
</organism>
<evidence type="ECO:0000256" key="1">
    <source>
        <dbReference type="SAM" id="MobiDB-lite"/>
    </source>
</evidence>
<evidence type="ECO:0000313" key="3">
    <source>
        <dbReference type="Proteomes" id="UP000031408"/>
    </source>
</evidence>
<dbReference type="OrthoDB" id="670215at2"/>